<dbReference type="InterPro" id="IPR029052">
    <property type="entry name" value="Metallo-depent_PP-like"/>
</dbReference>
<dbReference type="AlphaFoldDB" id="A0A917G187"/>
<dbReference type="Proteomes" id="UP000616608">
    <property type="component" value="Unassembled WGS sequence"/>
</dbReference>
<dbReference type="GO" id="GO:0016020">
    <property type="term" value="C:membrane"/>
    <property type="evidence" value="ECO:0007669"/>
    <property type="project" value="GOC"/>
</dbReference>
<organism evidence="3 4">
    <name type="scientific">Lysinibacillus alkalisoli</name>
    <dbReference type="NCBI Taxonomy" id="1911548"/>
    <lineage>
        <taxon>Bacteria</taxon>
        <taxon>Bacillati</taxon>
        <taxon>Bacillota</taxon>
        <taxon>Bacilli</taxon>
        <taxon>Bacillales</taxon>
        <taxon>Bacillaceae</taxon>
        <taxon>Lysinibacillus</taxon>
    </lineage>
</organism>
<dbReference type="PANTHER" id="PTHR31302">
    <property type="entry name" value="TRANSMEMBRANE PROTEIN WITH METALLOPHOSPHOESTERASE DOMAIN-RELATED"/>
    <property type="match status" value="1"/>
</dbReference>
<name>A0A917G187_9BACI</name>
<dbReference type="GO" id="GO:0008758">
    <property type="term" value="F:UDP-2,3-diacylglucosamine hydrolase activity"/>
    <property type="evidence" value="ECO:0007669"/>
    <property type="project" value="TreeGrafter"/>
</dbReference>
<dbReference type="Gene3D" id="3.60.21.10">
    <property type="match status" value="1"/>
</dbReference>
<dbReference type="InterPro" id="IPR051158">
    <property type="entry name" value="Metallophosphoesterase_sf"/>
</dbReference>
<dbReference type="GO" id="GO:0009245">
    <property type="term" value="P:lipid A biosynthetic process"/>
    <property type="evidence" value="ECO:0007669"/>
    <property type="project" value="TreeGrafter"/>
</dbReference>
<reference evidence="3" key="2">
    <citation type="submission" date="2020-09" db="EMBL/GenBank/DDBJ databases">
        <authorList>
            <person name="Sun Q."/>
            <person name="Zhou Y."/>
        </authorList>
    </citation>
    <scope>NUCLEOTIDE SEQUENCE</scope>
    <source>
        <strain evidence="3">CGMCC 1.15760</strain>
    </source>
</reference>
<evidence type="ECO:0000259" key="2">
    <source>
        <dbReference type="Pfam" id="PF12850"/>
    </source>
</evidence>
<reference evidence="3" key="1">
    <citation type="journal article" date="2014" name="Int. J. Syst. Evol. Microbiol.">
        <title>Complete genome sequence of Corynebacterium casei LMG S-19264T (=DSM 44701T), isolated from a smear-ripened cheese.</title>
        <authorList>
            <consortium name="US DOE Joint Genome Institute (JGI-PGF)"/>
            <person name="Walter F."/>
            <person name="Albersmeier A."/>
            <person name="Kalinowski J."/>
            <person name="Ruckert C."/>
        </authorList>
    </citation>
    <scope>NUCLEOTIDE SEQUENCE</scope>
    <source>
        <strain evidence="3">CGMCC 1.15760</strain>
    </source>
</reference>
<feature type="domain" description="Calcineurin-like phosphoesterase" evidence="2">
    <location>
        <begin position="40"/>
        <end position="140"/>
    </location>
</feature>
<sequence length="243" mass="27876">MIIAIPALLISLLLLYMWYEANQNNIVTHTIPTTYTNQYHIAFISDVHARKIHYHLLQKMRHVDAVIIGGDFCDKRTPIQLVERNLQTLATLGKIYYVWGNNDREIEEAQLRALFKKYHVTVLENESVMLQEKLWLCAIEDTSTRKYSFEKAFASVPQAVDTICVSHNPGVFNRAYVYKPTLLLGGHWHGGQIRLGPYGMRPLGYTKIDEISEVVSNGYGTTLLPLRLFARPEVHLITLHAQK</sequence>
<gene>
    <name evidence="3" type="ORF">GCM10007425_09660</name>
</gene>
<protein>
    <submittedName>
        <fullName evidence="3">Metallophosphoesterase</fullName>
    </submittedName>
</protein>
<evidence type="ECO:0000313" key="3">
    <source>
        <dbReference type="EMBL" id="GGG17344.1"/>
    </source>
</evidence>
<dbReference type="PANTHER" id="PTHR31302:SF32">
    <property type="entry name" value="PHOSPHOESTERASE"/>
    <property type="match status" value="1"/>
</dbReference>
<proteinExistence type="inferred from homology"/>
<comment type="similarity">
    <text evidence="1">Belongs to the metallophosphoesterase superfamily. YfcE family.</text>
</comment>
<dbReference type="EMBL" id="BMJT01000003">
    <property type="protein sequence ID" value="GGG17344.1"/>
    <property type="molecule type" value="Genomic_DNA"/>
</dbReference>
<accession>A0A917G187</accession>
<evidence type="ECO:0000313" key="4">
    <source>
        <dbReference type="Proteomes" id="UP000616608"/>
    </source>
</evidence>
<evidence type="ECO:0000256" key="1">
    <source>
        <dbReference type="ARBA" id="ARBA00008950"/>
    </source>
</evidence>
<dbReference type="RefSeq" id="WP_188613900.1">
    <property type="nucleotide sequence ID" value="NZ_BMJT01000003.1"/>
</dbReference>
<dbReference type="InterPro" id="IPR024654">
    <property type="entry name" value="Calcineurin-like_PHP_lpxH"/>
</dbReference>
<keyword evidence="4" id="KW-1185">Reference proteome</keyword>
<comment type="caution">
    <text evidence="3">The sequence shown here is derived from an EMBL/GenBank/DDBJ whole genome shotgun (WGS) entry which is preliminary data.</text>
</comment>
<dbReference type="Pfam" id="PF12850">
    <property type="entry name" value="Metallophos_2"/>
    <property type="match status" value="1"/>
</dbReference>
<dbReference type="SUPFAM" id="SSF56300">
    <property type="entry name" value="Metallo-dependent phosphatases"/>
    <property type="match status" value="1"/>
</dbReference>